<protein>
    <recommendedName>
        <fullName evidence="2">Endonuclease/exonuclease/phosphatase domain-containing protein</fullName>
    </recommendedName>
</protein>
<dbReference type="Pfam" id="PF03372">
    <property type="entry name" value="Exo_endo_phos"/>
    <property type="match status" value="1"/>
</dbReference>
<dbReference type="SUPFAM" id="SSF56219">
    <property type="entry name" value="DNase I-like"/>
    <property type="match status" value="1"/>
</dbReference>
<keyword evidence="1" id="KW-0812">Transmembrane</keyword>
<evidence type="ECO:0000259" key="2">
    <source>
        <dbReference type="Pfam" id="PF03372"/>
    </source>
</evidence>
<sequence length="318" mass="35313">MIKKIFLICFFVSCSALFFISDTLPEQVRYISQDFLPWLIVPILIFLVPSLIRFSLIPSLVGTITVIFWATQIGISALPSGESQVPDLTIVTQDMNSEASVSEAQTTHRSRNNSPPDNINRDVKTLLESNPDIIALQGIKNAAIGTLVGSLSPSFPFWHIFGTVGIWSKKPLENAVMLQLGSKLTSAGKIDIKISKEQTVRMYVVSLRKNQLDRLAQDEYEGMIKDLSVYLSQENSEKLIVVGGFGMSARDSRFKKLLKNNLKDMHTASWGFDFTWPSVFPLIDLDHILSTGFTATGGKLIHLEGSDHKGILMGLKHT</sequence>
<dbReference type="RefSeq" id="WP_011096310.1">
    <property type="nucleotide sequence ID" value="NC_004572.3"/>
</dbReference>
<dbReference type="STRING" id="203267.TWT_410"/>
<dbReference type="OrthoDB" id="4316587at2"/>
<keyword evidence="1" id="KW-0472">Membrane</keyword>
<dbReference type="InterPro" id="IPR005135">
    <property type="entry name" value="Endo/exonuclease/phosphatase"/>
</dbReference>
<evidence type="ECO:0000313" key="3">
    <source>
        <dbReference type="EMBL" id="AAO44507.1"/>
    </source>
</evidence>
<evidence type="ECO:0000313" key="4">
    <source>
        <dbReference type="Proteomes" id="UP000002200"/>
    </source>
</evidence>
<dbReference type="GO" id="GO:0003824">
    <property type="term" value="F:catalytic activity"/>
    <property type="evidence" value="ECO:0007669"/>
    <property type="project" value="InterPro"/>
</dbReference>
<dbReference type="KEGG" id="twh:TWT_410"/>
<feature type="transmembrane region" description="Helical" evidence="1">
    <location>
        <begin position="35"/>
        <end position="52"/>
    </location>
</feature>
<dbReference type="AlphaFoldDB" id="Q83GA3"/>
<organism evidence="3 4">
    <name type="scientific">Tropheryma whipplei (strain Twist)</name>
    <name type="common">Whipple's bacillus</name>
    <dbReference type="NCBI Taxonomy" id="203267"/>
    <lineage>
        <taxon>Bacteria</taxon>
        <taxon>Bacillati</taxon>
        <taxon>Actinomycetota</taxon>
        <taxon>Actinomycetes</taxon>
        <taxon>Micrococcales</taxon>
        <taxon>Tropherymataceae</taxon>
        <taxon>Tropheryma</taxon>
    </lineage>
</organism>
<dbReference type="eggNOG" id="COG3021">
    <property type="taxonomic scope" value="Bacteria"/>
</dbReference>
<reference evidence="3 4" key="1">
    <citation type="journal article" date="2003" name="Genome Res.">
        <title>Tropheryma whipplei twist: a human pathogenic Actinobacteria with a reduced genome.</title>
        <authorList>
            <person name="Raoult D."/>
            <person name="Ogata H."/>
            <person name="Audic S."/>
            <person name="Robert C."/>
            <person name="Suhre K."/>
            <person name="Drancourt M."/>
            <person name="Claverie J.-M."/>
        </authorList>
    </citation>
    <scope>NUCLEOTIDE SEQUENCE [LARGE SCALE GENOMIC DNA]</scope>
    <source>
        <strain evidence="3 4">Twist</strain>
    </source>
</reference>
<gene>
    <name evidence="3" type="ordered locus">TWT_410</name>
</gene>
<dbReference type="HOGENOM" id="CLU_058628_0_0_11"/>
<keyword evidence="4" id="KW-1185">Reference proteome</keyword>
<dbReference type="InterPro" id="IPR036691">
    <property type="entry name" value="Endo/exonu/phosph_ase_sf"/>
</dbReference>
<dbReference type="EMBL" id="AE014184">
    <property type="protein sequence ID" value="AAO44507.1"/>
    <property type="molecule type" value="Genomic_DNA"/>
</dbReference>
<accession>Q83GA3</accession>
<name>Q83GA3_TROWT</name>
<evidence type="ECO:0000256" key="1">
    <source>
        <dbReference type="SAM" id="Phobius"/>
    </source>
</evidence>
<keyword evidence="1" id="KW-1133">Transmembrane helix</keyword>
<feature type="domain" description="Endonuclease/exonuclease/phosphatase" evidence="2">
    <location>
        <begin position="122"/>
        <end position="308"/>
    </location>
</feature>
<dbReference type="GeneID" id="67388131"/>
<proteinExistence type="predicted"/>
<dbReference type="Gene3D" id="3.60.10.10">
    <property type="entry name" value="Endonuclease/exonuclease/phosphatase"/>
    <property type="match status" value="1"/>
</dbReference>
<dbReference type="Proteomes" id="UP000002200">
    <property type="component" value="Chromosome"/>
</dbReference>